<sequence>MKTIHRNLATSLLLVGIAWLGACGEEDSDSTDDATTSLNPEATAAAAQLTAAAPATFISTSQGALQSAQVGTINVTTGSLIQDSATSQSTNDSLCSEYGEPWDSTTNAVKNDGDDYTSHLFYCKVNSNVIESSDTIPGTLTQIKSILCSMEENYSITVDDYTTAGTEHITSDNGTMTLSNTCWPQGQPDGGSITSVPMDSVITTSLAEDSGWQYSLYFKSDAISLEYTLKFFTDNGVFGFTTYQPNEGGLGQMMTMTIDTGAGVLLFSDLNDQANGDDNTFRGHSRIRVKGTMSSDLDFSEITEGRGFVYISGPDYDGTADQDHTYSVYTIDGNSTTGWQSKQLWTNETPGTLEERSSVCSDGDETCSDSSDVGTISCG</sequence>
<evidence type="ECO:0000256" key="1">
    <source>
        <dbReference type="SAM" id="MobiDB-lite"/>
    </source>
</evidence>
<dbReference type="OrthoDB" id="9342788at2"/>
<feature type="region of interest" description="Disordered" evidence="1">
    <location>
        <begin position="348"/>
        <end position="379"/>
    </location>
</feature>
<evidence type="ECO:0000313" key="2">
    <source>
        <dbReference type="EMBL" id="SME94710.1"/>
    </source>
</evidence>
<name>A0A1Y6B6K3_9BACT</name>
<accession>A0A1Y6B6K3</accession>
<dbReference type="EMBL" id="FWZT01000002">
    <property type="protein sequence ID" value="SME94710.1"/>
    <property type="molecule type" value="Genomic_DNA"/>
</dbReference>
<reference evidence="3" key="1">
    <citation type="submission" date="2017-04" db="EMBL/GenBank/DDBJ databases">
        <authorList>
            <person name="Varghese N."/>
            <person name="Submissions S."/>
        </authorList>
    </citation>
    <scope>NUCLEOTIDE SEQUENCE [LARGE SCALE GENOMIC DNA]</scope>
    <source>
        <strain evidence="3">RKEM611</strain>
    </source>
</reference>
<protein>
    <recommendedName>
        <fullName evidence="4">Lipoprotein</fullName>
    </recommendedName>
</protein>
<dbReference type="RefSeq" id="WP_132315486.1">
    <property type="nucleotide sequence ID" value="NZ_FWZT01000002.1"/>
</dbReference>
<evidence type="ECO:0000313" key="3">
    <source>
        <dbReference type="Proteomes" id="UP000192907"/>
    </source>
</evidence>
<gene>
    <name evidence="2" type="ORF">SAMN06296036_102139</name>
</gene>
<feature type="compositionally biased region" description="Polar residues" evidence="1">
    <location>
        <begin position="368"/>
        <end position="379"/>
    </location>
</feature>
<keyword evidence="3" id="KW-1185">Reference proteome</keyword>
<proteinExistence type="predicted"/>
<dbReference type="AlphaFoldDB" id="A0A1Y6B6K3"/>
<dbReference type="PROSITE" id="PS51257">
    <property type="entry name" value="PROKAR_LIPOPROTEIN"/>
    <property type="match status" value="1"/>
</dbReference>
<dbReference type="Proteomes" id="UP000192907">
    <property type="component" value="Unassembled WGS sequence"/>
</dbReference>
<dbReference type="STRING" id="1513793.SAMN06296036_102139"/>
<evidence type="ECO:0008006" key="4">
    <source>
        <dbReference type="Google" id="ProtNLM"/>
    </source>
</evidence>
<organism evidence="2 3">
    <name type="scientific">Pseudobacteriovorax antillogorgiicola</name>
    <dbReference type="NCBI Taxonomy" id="1513793"/>
    <lineage>
        <taxon>Bacteria</taxon>
        <taxon>Pseudomonadati</taxon>
        <taxon>Bdellovibrionota</taxon>
        <taxon>Oligoflexia</taxon>
        <taxon>Oligoflexales</taxon>
        <taxon>Pseudobacteriovoracaceae</taxon>
        <taxon>Pseudobacteriovorax</taxon>
    </lineage>
</organism>